<dbReference type="SUPFAM" id="SSF54001">
    <property type="entry name" value="Cysteine proteinases"/>
    <property type="match status" value="1"/>
</dbReference>
<dbReference type="GO" id="GO:0006508">
    <property type="term" value="P:proteolysis"/>
    <property type="evidence" value="ECO:0007669"/>
    <property type="project" value="UniProtKB-KW"/>
</dbReference>
<proteinExistence type="inferred from homology"/>
<dbReference type="InterPro" id="IPR038765">
    <property type="entry name" value="Papain-like_cys_pep_sf"/>
</dbReference>
<comment type="caution">
    <text evidence="7">The sequence shown here is derived from an EMBL/GenBank/DDBJ whole genome shotgun (WGS) entry which is preliminary data.</text>
</comment>
<evidence type="ECO:0000256" key="4">
    <source>
        <dbReference type="ARBA" id="ARBA00022807"/>
    </source>
</evidence>
<keyword evidence="5" id="KW-0732">Signal</keyword>
<feature type="signal peptide" evidence="5">
    <location>
        <begin position="1"/>
        <end position="21"/>
    </location>
</feature>
<keyword evidence="2" id="KW-0645">Protease</keyword>
<dbReference type="Proteomes" id="UP000244223">
    <property type="component" value="Unassembled WGS sequence"/>
</dbReference>
<keyword evidence="3 7" id="KW-0378">Hydrolase</keyword>
<keyword evidence="4" id="KW-0788">Thiol protease</keyword>
<dbReference type="GO" id="GO:0008234">
    <property type="term" value="F:cysteine-type peptidase activity"/>
    <property type="evidence" value="ECO:0007669"/>
    <property type="project" value="UniProtKB-KW"/>
</dbReference>
<sequence>MIHTGIAGLIAAILTIQSASADDLGDFIAQLAPKDPTPVALKPIAKLQEAAMAAISFVGKPYSFGGSNPDTGFDCSGLVQYVLDQSGIKKLPRTSREMYQYSRPVDNDSLVVGDLLFFQTNNSEQVNHVGIYVGEGRFIHSPSTGNVIRLDRLDQSYWQKAFVGARRVLDLGE</sequence>
<reference evidence="7 8" key="1">
    <citation type="submission" date="2018-04" db="EMBL/GenBank/DDBJ databases">
        <title>Genomic Encyclopedia of Archaeal and Bacterial Type Strains, Phase II (KMG-II): from individual species to whole genera.</title>
        <authorList>
            <person name="Goeker M."/>
        </authorList>
    </citation>
    <scope>NUCLEOTIDE SEQUENCE [LARGE SCALE GENOMIC DNA]</scope>
    <source>
        <strain evidence="7 8">DSM 5822</strain>
    </source>
</reference>
<protein>
    <submittedName>
        <fullName evidence="7">Cell wall-associated NlpC family hydrolase</fullName>
    </submittedName>
</protein>
<dbReference type="PANTHER" id="PTHR47053:SF1">
    <property type="entry name" value="MUREIN DD-ENDOPEPTIDASE MEPH-RELATED"/>
    <property type="match status" value="1"/>
</dbReference>
<dbReference type="PROSITE" id="PS51935">
    <property type="entry name" value="NLPC_P60"/>
    <property type="match status" value="1"/>
</dbReference>
<feature type="chain" id="PRO_5030614684" evidence="5">
    <location>
        <begin position="22"/>
        <end position="173"/>
    </location>
</feature>
<evidence type="ECO:0000259" key="6">
    <source>
        <dbReference type="PROSITE" id="PS51935"/>
    </source>
</evidence>
<evidence type="ECO:0000256" key="1">
    <source>
        <dbReference type="ARBA" id="ARBA00007074"/>
    </source>
</evidence>
<evidence type="ECO:0000256" key="3">
    <source>
        <dbReference type="ARBA" id="ARBA00022801"/>
    </source>
</evidence>
<accession>A0A2T5IUG0</accession>
<organism evidence="7 8">
    <name type="scientific">Agitococcus lubricus</name>
    <dbReference type="NCBI Taxonomy" id="1077255"/>
    <lineage>
        <taxon>Bacteria</taxon>
        <taxon>Pseudomonadati</taxon>
        <taxon>Pseudomonadota</taxon>
        <taxon>Gammaproteobacteria</taxon>
        <taxon>Moraxellales</taxon>
        <taxon>Moraxellaceae</taxon>
        <taxon>Agitococcus</taxon>
    </lineage>
</organism>
<dbReference type="Gene3D" id="3.90.1720.10">
    <property type="entry name" value="endopeptidase domain like (from Nostoc punctiforme)"/>
    <property type="match status" value="1"/>
</dbReference>
<feature type="domain" description="NlpC/P60" evidence="6">
    <location>
        <begin position="44"/>
        <end position="169"/>
    </location>
</feature>
<evidence type="ECO:0000256" key="2">
    <source>
        <dbReference type="ARBA" id="ARBA00022670"/>
    </source>
</evidence>
<dbReference type="Pfam" id="PF00877">
    <property type="entry name" value="NLPC_P60"/>
    <property type="match status" value="1"/>
</dbReference>
<keyword evidence="8" id="KW-1185">Reference proteome</keyword>
<dbReference type="InterPro" id="IPR000064">
    <property type="entry name" value="NLP_P60_dom"/>
</dbReference>
<evidence type="ECO:0000313" key="8">
    <source>
        <dbReference type="Proteomes" id="UP000244223"/>
    </source>
</evidence>
<dbReference type="OrthoDB" id="1654978at2"/>
<dbReference type="InterPro" id="IPR051202">
    <property type="entry name" value="Peptidase_C40"/>
</dbReference>
<gene>
    <name evidence="7" type="ORF">C8N29_11824</name>
</gene>
<evidence type="ECO:0000313" key="7">
    <source>
        <dbReference type="EMBL" id="PTQ87529.1"/>
    </source>
</evidence>
<evidence type="ECO:0000256" key="5">
    <source>
        <dbReference type="SAM" id="SignalP"/>
    </source>
</evidence>
<dbReference type="AlphaFoldDB" id="A0A2T5IUG0"/>
<comment type="similarity">
    <text evidence="1">Belongs to the peptidase C40 family.</text>
</comment>
<dbReference type="EMBL" id="QAON01000018">
    <property type="protein sequence ID" value="PTQ87529.1"/>
    <property type="molecule type" value="Genomic_DNA"/>
</dbReference>
<dbReference type="RefSeq" id="WP_107866747.1">
    <property type="nucleotide sequence ID" value="NZ_QAON01000018.1"/>
</dbReference>
<name>A0A2T5IUG0_9GAMM</name>
<dbReference type="PANTHER" id="PTHR47053">
    <property type="entry name" value="MUREIN DD-ENDOPEPTIDASE MEPH-RELATED"/>
    <property type="match status" value="1"/>
</dbReference>